<dbReference type="Gene3D" id="3.40.50.1820">
    <property type="entry name" value="alpha/beta hydrolase"/>
    <property type="match status" value="2"/>
</dbReference>
<proteinExistence type="predicted"/>
<keyword evidence="1" id="KW-1133">Transmembrane helix</keyword>
<organism evidence="3 4">
    <name type="scientific">Thermoflavifilum thermophilum</name>
    <dbReference type="NCBI Taxonomy" id="1393122"/>
    <lineage>
        <taxon>Bacteria</taxon>
        <taxon>Pseudomonadati</taxon>
        <taxon>Bacteroidota</taxon>
        <taxon>Chitinophagia</taxon>
        <taxon>Chitinophagales</taxon>
        <taxon>Chitinophagaceae</taxon>
        <taxon>Thermoflavifilum</taxon>
    </lineage>
</organism>
<dbReference type="InterPro" id="IPR008391">
    <property type="entry name" value="AXE1_dom"/>
</dbReference>
<evidence type="ECO:0000313" key="4">
    <source>
        <dbReference type="Proteomes" id="UP000199537"/>
    </source>
</evidence>
<dbReference type="PANTHER" id="PTHR22946:SF8">
    <property type="entry name" value="ACETYL XYLAN ESTERASE DOMAIN-CONTAINING PROTEIN"/>
    <property type="match status" value="1"/>
</dbReference>
<evidence type="ECO:0000256" key="1">
    <source>
        <dbReference type="SAM" id="Phobius"/>
    </source>
</evidence>
<dbReference type="OrthoDB" id="3668964at2"/>
<sequence>MCTSKRNLPITRKYSCLQQGFVSLMPIWIILMSISFVCNIGTGYAQTTSVRSYNVLDWNGHQTLHDFITQRLHQQYRHRDSLLHQALLHHQLEQYQQYCRQQYLSILGSMPPKTPLHAQLLSTIAEDGYRIEKIIFESLPHHHVTANLYVPVGKGPFPGILFCCGHEATAKATLTYQQTAILLAQHGFVVLMIDPISQGERYQLTDSSGNPLTRGGTTEHTLLAAGANLLGTSVVKDEMWDNIRAIDYLCSRPEVDSTRIGCIGNSGGGTQTAYLIPLDARIKAAVICSYVTRRERTLWLLGPQDGCQWLPGESEAGLDISDYIIMFAPRPVLILAGRYDFVDFNGTLDVYHELQQVYDTLGASSHISLFAYDDGHGIQPPKQEKAVQWFRKWFMHDDMPVHEKALPTLPADSLQVTITGQVNTAFADEQTLPAMRLSIARSWQASRTHWLHDSSRMQYQNMIKRILHLPESNHFSIDTQQMGTVVIAGYRFQKIIIRGNDFPPIPCLITDPSAFKSFTKWKIMLNQAGKDAVLKDSLYLMKSIRQSCMLLIADLRGMGETADDAAFNDKKYMNQEYRNAVLALFTGFSLPAQRTQDVLMLLNFITQHTSLSSLPIDIEATGPAAEAALLAAALNPHVHQFTLSDMPDSFMDFLLHPATPNQYSYVIPYALTCFDLPDLIQFVGSEKVRITNK</sequence>
<feature type="transmembrane region" description="Helical" evidence="1">
    <location>
        <begin position="21"/>
        <end position="45"/>
    </location>
</feature>
<keyword evidence="4" id="KW-1185">Reference proteome</keyword>
<dbReference type="InterPro" id="IPR029058">
    <property type="entry name" value="AB_hydrolase_fold"/>
</dbReference>
<keyword evidence="1" id="KW-0472">Membrane</keyword>
<name>A0A1I7NIF4_9BACT</name>
<keyword evidence="1" id="KW-0812">Transmembrane</keyword>
<dbReference type="PANTHER" id="PTHR22946">
    <property type="entry name" value="DIENELACTONE HYDROLASE DOMAIN-CONTAINING PROTEIN-RELATED"/>
    <property type="match status" value="1"/>
</dbReference>
<reference evidence="4" key="1">
    <citation type="submission" date="2016-10" db="EMBL/GenBank/DDBJ databases">
        <authorList>
            <person name="Varghese N."/>
            <person name="Submissions S."/>
        </authorList>
    </citation>
    <scope>NUCLEOTIDE SEQUENCE [LARGE SCALE GENOMIC DNA]</scope>
    <source>
        <strain evidence="4">DSM 14807</strain>
    </source>
</reference>
<dbReference type="EMBL" id="FPCJ01000001">
    <property type="protein sequence ID" value="SFV34451.1"/>
    <property type="molecule type" value="Genomic_DNA"/>
</dbReference>
<dbReference type="Pfam" id="PF05448">
    <property type="entry name" value="AXE1"/>
    <property type="match status" value="1"/>
</dbReference>
<dbReference type="InterPro" id="IPR050261">
    <property type="entry name" value="FrsA_esterase"/>
</dbReference>
<evidence type="ECO:0000313" key="3">
    <source>
        <dbReference type="EMBL" id="SFV34451.1"/>
    </source>
</evidence>
<dbReference type="AlphaFoldDB" id="A0A1I7NIF4"/>
<evidence type="ECO:0000259" key="2">
    <source>
        <dbReference type="Pfam" id="PF05448"/>
    </source>
</evidence>
<dbReference type="Proteomes" id="UP000199537">
    <property type="component" value="Unassembled WGS sequence"/>
</dbReference>
<feature type="domain" description="Acetyl xylan esterase" evidence="2">
    <location>
        <begin position="132"/>
        <end position="286"/>
    </location>
</feature>
<dbReference type="STRING" id="1393122.SAMN05660895_2001"/>
<protein>
    <submittedName>
        <fullName evidence="3">Acetyl xylan esterase (AXE1)</fullName>
    </submittedName>
</protein>
<dbReference type="SUPFAM" id="SSF53474">
    <property type="entry name" value="alpha/beta-Hydrolases"/>
    <property type="match status" value="1"/>
</dbReference>
<accession>A0A1I7NIF4</accession>
<gene>
    <name evidence="3" type="ORF">SAMN05660895_2001</name>
</gene>